<evidence type="ECO:0000256" key="1">
    <source>
        <dbReference type="SAM" id="MobiDB-lite"/>
    </source>
</evidence>
<dbReference type="Proteomes" id="UP000019753">
    <property type="component" value="Unassembled WGS sequence"/>
</dbReference>
<proteinExistence type="predicted"/>
<name>A0A021W0P9_9CELL</name>
<gene>
    <name evidence="2" type="ORF">N866_03315</name>
</gene>
<organism evidence="2 3">
    <name type="scientific">Actinotalea ferrariae CF5-4</name>
    <dbReference type="NCBI Taxonomy" id="948458"/>
    <lineage>
        <taxon>Bacteria</taxon>
        <taxon>Bacillati</taxon>
        <taxon>Actinomycetota</taxon>
        <taxon>Actinomycetes</taxon>
        <taxon>Micrococcales</taxon>
        <taxon>Cellulomonadaceae</taxon>
        <taxon>Actinotalea</taxon>
    </lineage>
</organism>
<reference evidence="2 3" key="1">
    <citation type="submission" date="2014-01" db="EMBL/GenBank/DDBJ databases">
        <title>Actinotalea ferrariae CF5-4.</title>
        <authorList>
            <person name="Chen F."/>
            <person name="Li Y."/>
            <person name="Wang G."/>
        </authorList>
    </citation>
    <scope>NUCLEOTIDE SEQUENCE [LARGE SCALE GENOMIC DNA]</scope>
    <source>
        <strain evidence="2 3">CF5-4</strain>
    </source>
</reference>
<comment type="caution">
    <text evidence="2">The sequence shown here is derived from an EMBL/GenBank/DDBJ whole genome shotgun (WGS) entry which is preliminary data.</text>
</comment>
<keyword evidence="3" id="KW-1185">Reference proteome</keyword>
<feature type="region of interest" description="Disordered" evidence="1">
    <location>
        <begin position="1"/>
        <end position="25"/>
    </location>
</feature>
<evidence type="ECO:0000313" key="2">
    <source>
        <dbReference type="EMBL" id="EYR64882.1"/>
    </source>
</evidence>
<sequence length="155" mass="17335">MTGFNPADHPRAGSGQFTAKARTEPDITLAAEAGDVDAEYERWETVTRQVAALLPSNMLDDGDGPTIFFGSRAADDNFGDHAFIRVPADGLDEERLFHWQFQTESFPERLPSGYHEVSEVSEHLTIDSDPADVAAWIQEQMWKYKTPPLRIPDDV</sequence>
<dbReference type="RefSeq" id="WP_034222172.1">
    <property type="nucleotide sequence ID" value="NZ_AXCW01000014.1"/>
</dbReference>
<dbReference type="AlphaFoldDB" id="A0A021W0P9"/>
<evidence type="ECO:0000313" key="3">
    <source>
        <dbReference type="Proteomes" id="UP000019753"/>
    </source>
</evidence>
<protein>
    <submittedName>
        <fullName evidence="2">Uncharacterized protein</fullName>
    </submittedName>
</protein>
<accession>A0A021W0P9</accession>
<dbReference type="EMBL" id="AXCW01000014">
    <property type="protein sequence ID" value="EYR64882.1"/>
    <property type="molecule type" value="Genomic_DNA"/>
</dbReference>